<dbReference type="PANTHER" id="PTHR47634:SF9">
    <property type="entry name" value="PROTEIN KINASE DOMAIN-CONTAINING PROTEIN-RELATED"/>
    <property type="match status" value="1"/>
</dbReference>
<evidence type="ECO:0000313" key="12">
    <source>
        <dbReference type="EMBL" id="POR39117.1"/>
    </source>
</evidence>
<evidence type="ECO:0000256" key="6">
    <source>
        <dbReference type="ARBA" id="ARBA00022840"/>
    </source>
</evidence>
<evidence type="ECO:0000256" key="5">
    <source>
        <dbReference type="ARBA" id="ARBA00022777"/>
    </source>
</evidence>
<dbReference type="PROSITE" id="PS00107">
    <property type="entry name" value="PROTEIN_KINASE_ATP"/>
    <property type="match status" value="1"/>
</dbReference>
<gene>
    <name evidence="12" type="ORF">TPAR_00676</name>
</gene>
<evidence type="ECO:0000256" key="2">
    <source>
        <dbReference type="ARBA" id="ARBA00022527"/>
    </source>
</evidence>
<keyword evidence="5" id="KW-0418">Kinase</keyword>
<dbReference type="GO" id="GO:0050684">
    <property type="term" value="P:regulation of mRNA processing"/>
    <property type="evidence" value="ECO:0007669"/>
    <property type="project" value="TreeGrafter"/>
</dbReference>
<feature type="domain" description="Protein kinase" evidence="11">
    <location>
        <begin position="58"/>
        <end position="411"/>
    </location>
</feature>
<comment type="catalytic activity">
    <reaction evidence="8">
        <text>L-seryl-[protein] + ATP = O-phospho-L-seryl-[protein] + ADP + H(+)</text>
        <dbReference type="Rhea" id="RHEA:17989"/>
        <dbReference type="Rhea" id="RHEA-COMP:9863"/>
        <dbReference type="Rhea" id="RHEA-COMP:11604"/>
        <dbReference type="ChEBI" id="CHEBI:15378"/>
        <dbReference type="ChEBI" id="CHEBI:29999"/>
        <dbReference type="ChEBI" id="CHEBI:30616"/>
        <dbReference type="ChEBI" id="CHEBI:83421"/>
        <dbReference type="ChEBI" id="CHEBI:456216"/>
        <dbReference type="EC" id="2.7.11.1"/>
    </reaction>
</comment>
<dbReference type="GO" id="GO:0004674">
    <property type="term" value="F:protein serine/threonine kinase activity"/>
    <property type="evidence" value="ECO:0007669"/>
    <property type="project" value="UniProtKB-KW"/>
</dbReference>
<evidence type="ECO:0000256" key="1">
    <source>
        <dbReference type="ARBA" id="ARBA00012513"/>
    </source>
</evidence>
<dbReference type="InterPro" id="IPR008271">
    <property type="entry name" value="Ser/Thr_kinase_AS"/>
</dbReference>
<dbReference type="Gene3D" id="1.10.510.10">
    <property type="entry name" value="Transferase(Phosphotransferase) domain 1"/>
    <property type="match status" value="1"/>
</dbReference>
<reference evidence="12 13" key="1">
    <citation type="submission" date="2018-01" db="EMBL/GenBank/DDBJ databases">
        <title>Harnessing the power of phylogenomics to disentangle the directionality and signatures of interkingdom host jumping in the parasitic fungal genus Tolypocladium.</title>
        <authorList>
            <person name="Quandt C.A."/>
            <person name="Patterson W."/>
            <person name="Spatafora J.W."/>
        </authorList>
    </citation>
    <scope>NUCLEOTIDE SEQUENCE [LARGE SCALE GENOMIC DNA]</scope>
    <source>
        <strain evidence="12 13">NRBC 100945</strain>
    </source>
</reference>
<protein>
    <recommendedName>
        <fullName evidence="1">non-specific serine/threonine protein kinase</fullName>
        <ecNumber evidence="1">2.7.11.1</ecNumber>
    </recommendedName>
</protein>
<dbReference type="Gene3D" id="3.30.200.20">
    <property type="entry name" value="Phosphorylase Kinase, domain 1"/>
    <property type="match status" value="1"/>
</dbReference>
<dbReference type="SMART" id="SM00220">
    <property type="entry name" value="S_TKc"/>
    <property type="match status" value="1"/>
</dbReference>
<dbReference type="SUPFAM" id="SSF56112">
    <property type="entry name" value="Protein kinase-like (PK-like)"/>
    <property type="match status" value="1"/>
</dbReference>
<keyword evidence="2 10" id="KW-0723">Serine/threonine-protein kinase</keyword>
<dbReference type="STRING" id="94208.A0A2S4L9M8"/>
<evidence type="ECO:0000256" key="8">
    <source>
        <dbReference type="ARBA" id="ARBA00048679"/>
    </source>
</evidence>
<keyword evidence="4 9" id="KW-0547">Nucleotide-binding</keyword>
<dbReference type="EMBL" id="PKSG01000071">
    <property type="protein sequence ID" value="POR39117.1"/>
    <property type="molecule type" value="Genomic_DNA"/>
</dbReference>
<dbReference type="OrthoDB" id="5979581at2759"/>
<dbReference type="Pfam" id="PF00069">
    <property type="entry name" value="Pkinase"/>
    <property type="match status" value="1"/>
</dbReference>
<evidence type="ECO:0000256" key="7">
    <source>
        <dbReference type="ARBA" id="ARBA00047899"/>
    </source>
</evidence>
<organism evidence="12 13">
    <name type="scientific">Tolypocladium paradoxum</name>
    <dbReference type="NCBI Taxonomy" id="94208"/>
    <lineage>
        <taxon>Eukaryota</taxon>
        <taxon>Fungi</taxon>
        <taxon>Dikarya</taxon>
        <taxon>Ascomycota</taxon>
        <taxon>Pezizomycotina</taxon>
        <taxon>Sordariomycetes</taxon>
        <taxon>Hypocreomycetidae</taxon>
        <taxon>Hypocreales</taxon>
        <taxon>Ophiocordycipitaceae</taxon>
        <taxon>Tolypocladium</taxon>
    </lineage>
</organism>
<dbReference type="GO" id="GO:0005634">
    <property type="term" value="C:nucleus"/>
    <property type="evidence" value="ECO:0007669"/>
    <property type="project" value="TreeGrafter"/>
</dbReference>
<evidence type="ECO:0000313" key="13">
    <source>
        <dbReference type="Proteomes" id="UP000237481"/>
    </source>
</evidence>
<comment type="similarity">
    <text evidence="10">Belongs to the protein kinase superfamily.</text>
</comment>
<keyword evidence="3" id="KW-0808">Transferase</keyword>
<keyword evidence="13" id="KW-1185">Reference proteome</keyword>
<evidence type="ECO:0000259" key="11">
    <source>
        <dbReference type="PROSITE" id="PS50011"/>
    </source>
</evidence>
<comment type="catalytic activity">
    <reaction evidence="7">
        <text>L-threonyl-[protein] + ATP = O-phospho-L-threonyl-[protein] + ADP + H(+)</text>
        <dbReference type="Rhea" id="RHEA:46608"/>
        <dbReference type="Rhea" id="RHEA-COMP:11060"/>
        <dbReference type="Rhea" id="RHEA-COMP:11605"/>
        <dbReference type="ChEBI" id="CHEBI:15378"/>
        <dbReference type="ChEBI" id="CHEBI:30013"/>
        <dbReference type="ChEBI" id="CHEBI:30616"/>
        <dbReference type="ChEBI" id="CHEBI:61977"/>
        <dbReference type="ChEBI" id="CHEBI:456216"/>
        <dbReference type="EC" id="2.7.11.1"/>
    </reaction>
</comment>
<dbReference type="GO" id="GO:0000245">
    <property type="term" value="P:spliceosomal complex assembly"/>
    <property type="evidence" value="ECO:0007669"/>
    <property type="project" value="TreeGrafter"/>
</dbReference>
<dbReference type="PANTHER" id="PTHR47634">
    <property type="entry name" value="PROTEIN KINASE DOMAIN-CONTAINING PROTEIN-RELATED"/>
    <property type="match status" value="1"/>
</dbReference>
<evidence type="ECO:0000256" key="3">
    <source>
        <dbReference type="ARBA" id="ARBA00022679"/>
    </source>
</evidence>
<dbReference type="InterPro" id="IPR011009">
    <property type="entry name" value="Kinase-like_dom_sf"/>
</dbReference>
<dbReference type="InterPro" id="IPR017441">
    <property type="entry name" value="Protein_kinase_ATP_BS"/>
</dbReference>
<comment type="caution">
    <text evidence="12">The sequence shown here is derived from an EMBL/GenBank/DDBJ whole genome shotgun (WGS) entry which is preliminary data.</text>
</comment>
<evidence type="ECO:0000256" key="4">
    <source>
        <dbReference type="ARBA" id="ARBA00022741"/>
    </source>
</evidence>
<evidence type="ECO:0000256" key="9">
    <source>
        <dbReference type="PROSITE-ProRule" id="PRU10141"/>
    </source>
</evidence>
<dbReference type="InterPro" id="IPR051334">
    <property type="entry name" value="SRPK"/>
</dbReference>
<feature type="binding site" evidence="9">
    <location>
        <position position="87"/>
    </location>
    <ligand>
        <name>ATP</name>
        <dbReference type="ChEBI" id="CHEBI:30616"/>
    </ligand>
</feature>
<dbReference type="InterPro" id="IPR000719">
    <property type="entry name" value="Prot_kinase_dom"/>
</dbReference>
<dbReference type="GO" id="GO:0005737">
    <property type="term" value="C:cytoplasm"/>
    <property type="evidence" value="ECO:0007669"/>
    <property type="project" value="TreeGrafter"/>
</dbReference>
<evidence type="ECO:0000256" key="10">
    <source>
        <dbReference type="RuleBase" id="RU000304"/>
    </source>
</evidence>
<dbReference type="PROSITE" id="PS50011">
    <property type="entry name" value="PROTEIN_KINASE_DOM"/>
    <property type="match status" value="1"/>
</dbReference>
<accession>A0A2S4L9M8</accession>
<dbReference type="EC" id="2.7.11.1" evidence="1"/>
<dbReference type="AlphaFoldDB" id="A0A2S4L9M8"/>
<dbReference type="PROSITE" id="PS00108">
    <property type="entry name" value="PROTEIN_KINASE_ST"/>
    <property type="match status" value="1"/>
</dbReference>
<sequence>MPFAGTLNYGASRLKSIFRRSSKQLHSAHSFSEENIARYCQGGYHPVRIGDLFNNGRYKVARKLGYGVYSTVWLAYNLETKRHIALKVLRADTFGQRKDTFELDILKHIRTQNKPHPGASHILGLLDEFSHNGPNWNHVCLVFKAMGPDMSTYRRLFPNLRIPLHLMKQISRQLLLSLSYLHDTCRVIHTDIKPQNILVETPAINRMFEQAPSEAFRSHGLSLDPPNSFYVESTPVSSAEEDIADPTELSVRLADFGTSSWFNDHLTEWIQPQGLRAPEVILGADWDYKVDIWNLGLIIWELAEGRLLFDGTWTANAPYTPEAHLAQMMAVLGKLPEALLARSKNRDQYFDVEGNLLQPSSFPPCSLDQFSKNPDLSGPERKAFLGFIESMIRLNPEERPDASKLLESEWLG</sequence>
<name>A0A2S4L9M8_9HYPO</name>
<proteinExistence type="inferred from homology"/>
<keyword evidence="6 9" id="KW-0067">ATP-binding</keyword>
<dbReference type="GO" id="GO:0005524">
    <property type="term" value="F:ATP binding"/>
    <property type="evidence" value="ECO:0007669"/>
    <property type="project" value="UniProtKB-UniRule"/>
</dbReference>
<dbReference type="Proteomes" id="UP000237481">
    <property type="component" value="Unassembled WGS sequence"/>
</dbReference>